<dbReference type="EMBL" id="KE162863">
    <property type="protein sequence ID" value="EPQ09880.1"/>
    <property type="molecule type" value="Genomic_DNA"/>
</dbReference>
<feature type="region of interest" description="Disordered" evidence="1">
    <location>
        <begin position="1"/>
        <end position="38"/>
    </location>
</feature>
<dbReference type="Proteomes" id="UP000052978">
    <property type="component" value="Unassembled WGS sequence"/>
</dbReference>
<evidence type="ECO:0000256" key="1">
    <source>
        <dbReference type="SAM" id="MobiDB-lite"/>
    </source>
</evidence>
<reference evidence="2 3" key="1">
    <citation type="journal article" date="2013" name="Nat. Commun.">
        <title>Genome analysis reveals insights into physiology and longevity of the Brandt's bat Myotis brandtii.</title>
        <authorList>
            <person name="Seim I."/>
            <person name="Fang X."/>
            <person name="Xiong Z."/>
            <person name="Lobanov A.V."/>
            <person name="Huang Z."/>
            <person name="Ma S."/>
            <person name="Feng Y."/>
            <person name="Turanov A.A."/>
            <person name="Zhu Y."/>
            <person name="Lenz T.L."/>
            <person name="Gerashchenko M.V."/>
            <person name="Fan D."/>
            <person name="Hee Yim S."/>
            <person name="Yao X."/>
            <person name="Jordan D."/>
            <person name="Xiong Y."/>
            <person name="Ma Y."/>
            <person name="Lyapunov A.N."/>
            <person name="Chen G."/>
            <person name="Kulakova O.I."/>
            <person name="Sun Y."/>
            <person name="Lee S.G."/>
            <person name="Bronson R.T."/>
            <person name="Moskalev A.A."/>
            <person name="Sunyaev S.R."/>
            <person name="Zhang G."/>
            <person name="Krogh A."/>
            <person name="Wang J."/>
            <person name="Gladyshev V.N."/>
        </authorList>
    </citation>
    <scope>NUCLEOTIDE SEQUENCE [LARGE SCALE GENOMIC DNA]</scope>
</reference>
<protein>
    <submittedName>
        <fullName evidence="2">Protein like protein</fullName>
    </submittedName>
</protein>
<proteinExistence type="predicted"/>
<gene>
    <name evidence="2" type="ORF">D623_10027460</name>
</gene>
<dbReference type="AlphaFoldDB" id="S7N1M9"/>
<keyword evidence="3" id="KW-1185">Reference proteome</keyword>
<name>S7N1M9_MYOBR</name>
<evidence type="ECO:0000313" key="2">
    <source>
        <dbReference type="EMBL" id="EPQ09880.1"/>
    </source>
</evidence>
<accession>S7N1M9</accession>
<evidence type="ECO:0000313" key="3">
    <source>
        <dbReference type="Proteomes" id="UP000052978"/>
    </source>
</evidence>
<sequence>MKKKKTQQEGDTPLGHPKPSWSMETSPRRGSTKKLAKVKASEYIPVGDGLKSPGKTNMKRQCVKEKEFQMMFARDAPERLEKFSGRAAKSCAQLCPRLPLAVFGQLSKNKEAAY</sequence>
<organism evidence="2 3">
    <name type="scientific">Myotis brandtii</name>
    <name type="common">Brandt's bat</name>
    <dbReference type="NCBI Taxonomy" id="109478"/>
    <lineage>
        <taxon>Eukaryota</taxon>
        <taxon>Metazoa</taxon>
        <taxon>Chordata</taxon>
        <taxon>Craniata</taxon>
        <taxon>Vertebrata</taxon>
        <taxon>Euteleostomi</taxon>
        <taxon>Mammalia</taxon>
        <taxon>Eutheria</taxon>
        <taxon>Laurasiatheria</taxon>
        <taxon>Chiroptera</taxon>
        <taxon>Yangochiroptera</taxon>
        <taxon>Vespertilionidae</taxon>
        <taxon>Myotis</taxon>
    </lineage>
</organism>